<dbReference type="PANTHER" id="PTHR13145:SF0">
    <property type="entry name" value="E3 UBIQUITIN-PROTEIN LIGASE MARCHF6"/>
    <property type="match status" value="1"/>
</dbReference>
<keyword evidence="6 14" id="KW-0812">Transmembrane</keyword>
<dbReference type="InterPro" id="IPR013083">
    <property type="entry name" value="Znf_RING/FYVE/PHD"/>
</dbReference>
<evidence type="ECO:0000256" key="10">
    <source>
        <dbReference type="ARBA" id="ARBA00022833"/>
    </source>
</evidence>
<evidence type="ECO:0000256" key="9">
    <source>
        <dbReference type="ARBA" id="ARBA00022786"/>
    </source>
</evidence>
<feature type="transmembrane region" description="Helical" evidence="14">
    <location>
        <begin position="1039"/>
        <end position="1060"/>
    </location>
</feature>
<dbReference type="GO" id="GO:0061630">
    <property type="term" value="F:ubiquitin protein ligase activity"/>
    <property type="evidence" value="ECO:0007669"/>
    <property type="project" value="UniProtKB-EC"/>
</dbReference>
<feature type="transmembrane region" description="Helical" evidence="14">
    <location>
        <begin position="1122"/>
        <end position="1140"/>
    </location>
</feature>
<evidence type="ECO:0000256" key="3">
    <source>
        <dbReference type="ARBA" id="ARBA00004906"/>
    </source>
</evidence>
<dbReference type="Pfam" id="PF12906">
    <property type="entry name" value="RINGv"/>
    <property type="match status" value="1"/>
</dbReference>
<feature type="transmembrane region" description="Helical" evidence="14">
    <location>
        <begin position="1152"/>
        <end position="1173"/>
    </location>
</feature>
<dbReference type="OrthoDB" id="1108038at2759"/>
<dbReference type="SMART" id="SM00744">
    <property type="entry name" value="RINGv"/>
    <property type="match status" value="1"/>
</dbReference>
<evidence type="ECO:0000256" key="1">
    <source>
        <dbReference type="ARBA" id="ARBA00000900"/>
    </source>
</evidence>
<evidence type="ECO:0000313" key="17">
    <source>
        <dbReference type="Proteomes" id="UP000095085"/>
    </source>
</evidence>
<dbReference type="FunFam" id="3.30.40.10:FF:000287">
    <property type="entry name" value="RING finger membrane protein"/>
    <property type="match status" value="1"/>
</dbReference>
<feature type="transmembrane region" description="Helical" evidence="14">
    <location>
        <begin position="722"/>
        <end position="741"/>
    </location>
</feature>
<evidence type="ECO:0000256" key="4">
    <source>
        <dbReference type="ARBA" id="ARBA00012483"/>
    </source>
</evidence>
<comment type="subcellular location">
    <subcellularLocation>
        <location evidence="2">Membrane</location>
        <topology evidence="2">Multi-pass membrane protein</topology>
    </subcellularLocation>
</comment>
<feature type="transmembrane region" description="Helical" evidence="14">
    <location>
        <begin position="629"/>
        <end position="649"/>
    </location>
</feature>
<feature type="transmembrane region" description="Helical" evidence="14">
    <location>
        <begin position="688"/>
        <end position="710"/>
    </location>
</feature>
<dbReference type="InterPro" id="IPR011016">
    <property type="entry name" value="Znf_RING-CH"/>
</dbReference>
<dbReference type="GO" id="GO:0005789">
    <property type="term" value="C:endoplasmic reticulum membrane"/>
    <property type="evidence" value="ECO:0007669"/>
    <property type="project" value="TreeGrafter"/>
</dbReference>
<sequence length="1200" mass="137289">MSDSENNCRICRGEGTPSQPLLHPCKCRGSIRYIHQDCLLEWLKHSNKSTEQCDICNTPYKFRTIYDENMPSKIPIKFIWLKFLQVISSTSIISLSILLYVLCLIFQVPIFWKFIGRAYTYAMDGHLPHVNSTFTEALMFGDVDFSQYDLPPVNTPKYYLLKAAKFFDYTYFSGARYFIVFGFVNLALFIEHEWVVRDEGYTKLLLRKVGKEPRTKLVDMLQQALVGLRNEGANGNEDANANLQRVQELVRAINDLQERQTNGQHEEALRRAINAQPNEDQQEQAPPVLFPQADRGEDEDNDSDLDFDDESRTIFIRPELQNQPQPQNIPEFNPPNDDPPRIVDESSDSESEDENGFNGDAAAAAAADNEAAAAAAANGAGNIFEFLGLSLNLKTPIVLMILCDVIIGVYLFFFYLIPHMLGNAFTGIFGLIIRNLISPIINSILQTNQGKDLVRHIINDDGSLVKTGNDFTDFAVFTITELIIKPVYQIFDDLFLRKISLTVAELTEDFKSLTLVERIISLSIGYCIISYACYKFMKKLISGSKPILGTPRKYFKILFEISSTLKVFLIFAIEIFFFPVYCGWLLDFCAAPLLLPHFTTIDESTGNPSFLLLFTSGVPNLQIHYLRIGSYWALGTLYMLFFALFIGMVRSQILRPGVLFFIRSPDDPNARLIHDALVKPFMLQLSRIYLSAKVYTGFILIGIGGITWGLRYIVTPSNDDNVFLPIQKPNIFAIIGGLFLFNRLMNDRPLITKYCKIYWTRVFEISCHKLRLSHFILGKPIAQERGYIIYRNLWHRFLGVSLPDYSRPVNYKNALRIFKENPEVNACFVPDGNYIRAPDNDTVSRKFIKKLFVPVTKDDKLLESNDTSLNTNGGYETESSDDEINNDNAYTIVYRPPNFKTKCLNLILMLWIFAVILILLILLVALMIGRPVTMFLSQVPIIPGEIEKYGLSLDGKLADFGSIFIGLTVLLSILTNFDKKYEERMNQEARGATNPTAAAAREAGPAIDQNDGPANEVGEERNIFDQIRNLFEQENHLRVFRGSFNVTMVTFTLIMIHYYYIHEPISYYRNQIMKSEYFNFLDLSGHVLVFIWTIFPLKKVYDYTIAFLYGDMEAVDEWNSQIFKLMGLTISITLPLYVSAKMTETLVEEMKYRFYFISGLTLIIYTYGGYKILQKLEEQIKNEKYVRGRAIENIDLSDEE</sequence>
<dbReference type="PROSITE" id="PS51292">
    <property type="entry name" value="ZF_RING_CH"/>
    <property type="match status" value="1"/>
</dbReference>
<accession>A0A1E4RHB9</accession>
<evidence type="ECO:0000256" key="8">
    <source>
        <dbReference type="ARBA" id="ARBA00022771"/>
    </source>
</evidence>
<feature type="transmembrane region" description="Helical" evidence="14">
    <location>
        <begin position="397"/>
        <end position="417"/>
    </location>
</feature>
<dbReference type="Gene3D" id="3.30.40.10">
    <property type="entry name" value="Zinc/RING finger domain, C3HC4 (zinc finger)"/>
    <property type="match status" value="1"/>
</dbReference>
<dbReference type="AlphaFoldDB" id="A0A1E4RHB9"/>
<keyword evidence="11 14" id="KW-1133">Transmembrane helix</keyword>
<feature type="compositionally biased region" description="Acidic residues" evidence="13">
    <location>
        <begin position="345"/>
        <end position="355"/>
    </location>
</feature>
<proteinExistence type="predicted"/>
<evidence type="ECO:0000259" key="15">
    <source>
        <dbReference type="PROSITE" id="PS51292"/>
    </source>
</evidence>
<keyword evidence="9" id="KW-0833">Ubl conjugation pathway</keyword>
<dbReference type="Proteomes" id="UP000095085">
    <property type="component" value="Unassembled WGS sequence"/>
</dbReference>
<dbReference type="STRING" id="984485.A0A1E4RHB9"/>
<comment type="catalytic activity">
    <reaction evidence="1">
        <text>S-ubiquitinyl-[E2 ubiquitin-conjugating enzyme]-L-cysteine + [acceptor protein]-L-lysine = [E2 ubiquitin-conjugating enzyme]-L-cysteine + N(6)-ubiquitinyl-[acceptor protein]-L-lysine.</text>
        <dbReference type="EC" id="2.3.2.27"/>
    </reaction>
</comment>
<dbReference type="SUPFAM" id="SSF57850">
    <property type="entry name" value="RING/U-box"/>
    <property type="match status" value="1"/>
</dbReference>
<feature type="region of interest" description="Disordered" evidence="13">
    <location>
        <begin position="317"/>
        <end position="357"/>
    </location>
</feature>
<evidence type="ECO:0000256" key="11">
    <source>
        <dbReference type="ARBA" id="ARBA00022989"/>
    </source>
</evidence>
<gene>
    <name evidence="16" type="ORF">HYPBUDRAFT_242234</name>
</gene>
<evidence type="ECO:0000256" key="13">
    <source>
        <dbReference type="SAM" id="MobiDB-lite"/>
    </source>
</evidence>
<dbReference type="GO" id="GO:0008270">
    <property type="term" value="F:zinc ion binding"/>
    <property type="evidence" value="ECO:0007669"/>
    <property type="project" value="UniProtKB-KW"/>
</dbReference>
<dbReference type="EC" id="2.3.2.27" evidence="4"/>
<dbReference type="PANTHER" id="PTHR13145">
    <property type="entry name" value="SSM4 PROTEIN"/>
    <property type="match status" value="1"/>
</dbReference>
<keyword evidence="7" id="KW-0479">Metal-binding</keyword>
<keyword evidence="17" id="KW-1185">Reference proteome</keyword>
<feature type="domain" description="RING-CH-type" evidence="15">
    <location>
        <begin position="1"/>
        <end position="63"/>
    </location>
</feature>
<feature type="compositionally biased region" description="Polar residues" evidence="13">
    <location>
        <begin position="320"/>
        <end position="330"/>
    </location>
</feature>
<feature type="transmembrane region" description="Helical" evidence="14">
    <location>
        <begin position="904"/>
        <end position="928"/>
    </location>
</feature>
<dbReference type="RefSeq" id="XP_020075717.1">
    <property type="nucleotide sequence ID" value="XM_020223290.1"/>
</dbReference>
<evidence type="ECO:0000256" key="6">
    <source>
        <dbReference type="ARBA" id="ARBA00022692"/>
    </source>
</evidence>
<reference evidence="17" key="1">
    <citation type="submission" date="2016-05" db="EMBL/GenBank/DDBJ databases">
        <title>Comparative genomics of biotechnologically important yeasts.</title>
        <authorList>
            <consortium name="DOE Joint Genome Institute"/>
            <person name="Riley R."/>
            <person name="Haridas S."/>
            <person name="Wolfe K.H."/>
            <person name="Lopes M.R."/>
            <person name="Hittinger C.T."/>
            <person name="Goker M."/>
            <person name="Salamov A."/>
            <person name="Wisecaver J."/>
            <person name="Long T.M."/>
            <person name="Aerts A.L."/>
            <person name="Barry K."/>
            <person name="Choi C."/>
            <person name="Clum A."/>
            <person name="Coughlan A.Y."/>
            <person name="Deshpande S."/>
            <person name="Douglass A.P."/>
            <person name="Hanson S.J."/>
            <person name="Klenk H.-P."/>
            <person name="Labutti K."/>
            <person name="Lapidus A."/>
            <person name="Lindquist E."/>
            <person name="Lipzen A."/>
            <person name="Meier-Kolthoff J.P."/>
            <person name="Ohm R.A."/>
            <person name="Otillar R.P."/>
            <person name="Pangilinan J."/>
            <person name="Peng Y."/>
            <person name="Rokas A."/>
            <person name="Rosa C.A."/>
            <person name="Scheuner C."/>
            <person name="Sibirny A.A."/>
            <person name="Slot J.C."/>
            <person name="Stielow J.B."/>
            <person name="Sun H."/>
            <person name="Kurtzman C.P."/>
            <person name="Blackwell M."/>
            <person name="Grigoriev I.V."/>
            <person name="Jeffries T.W."/>
        </authorList>
    </citation>
    <scope>NUCLEOTIDE SEQUENCE [LARGE SCALE GENOMIC DNA]</scope>
    <source>
        <strain evidence="17">NRRL Y-1933</strain>
    </source>
</reference>
<evidence type="ECO:0000313" key="16">
    <source>
        <dbReference type="EMBL" id="ODV66650.1"/>
    </source>
</evidence>
<feature type="transmembrane region" description="Helical" evidence="14">
    <location>
        <begin position="519"/>
        <end position="537"/>
    </location>
</feature>
<evidence type="ECO:0000256" key="12">
    <source>
        <dbReference type="ARBA" id="ARBA00023136"/>
    </source>
</evidence>
<evidence type="ECO:0000256" key="7">
    <source>
        <dbReference type="ARBA" id="ARBA00022723"/>
    </source>
</evidence>
<name>A0A1E4RHB9_9ASCO</name>
<feature type="transmembrane region" description="Helical" evidence="14">
    <location>
        <begin position="79"/>
        <end position="112"/>
    </location>
</feature>
<dbReference type="GO" id="GO:0036503">
    <property type="term" value="P:ERAD pathway"/>
    <property type="evidence" value="ECO:0007669"/>
    <property type="project" value="TreeGrafter"/>
</dbReference>
<organism evidence="16 17">
    <name type="scientific">Hyphopichia burtonii NRRL Y-1933</name>
    <dbReference type="NCBI Taxonomy" id="984485"/>
    <lineage>
        <taxon>Eukaryota</taxon>
        <taxon>Fungi</taxon>
        <taxon>Dikarya</taxon>
        <taxon>Ascomycota</taxon>
        <taxon>Saccharomycotina</taxon>
        <taxon>Pichiomycetes</taxon>
        <taxon>Debaryomycetaceae</taxon>
        <taxon>Hyphopichia</taxon>
    </lineage>
</organism>
<dbReference type="CDD" id="cd16702">
    <property type="entry name" value="RING_CH-C4HC3_MARCH6"/>
    <property type="match status" value="1"/>
</dbReference>
<feature type="transmembrane region" description="Helical" evidence="14">
    <location>
        <begin position="557"/>
        <end position="578"/>
    </location>
</feature>
<evidence type="ECO:0000256" key="2">
    <source>
        <dbReference type="ARBA" id="ARBA00004141"/>
    </source>
</evidence>
<keyword evidence="5" id="KW-0808">Transferase</keyword>
<comment type="pathway">
    <text evidence="3">Protein modification; protein ubiquitination.</text>
</comment>
<keyword evidence="12 14" id="KW-0472">Membrane</keyword>
<evidence type="ECO:0000256" key="14">
    <source>
        <dbReference type="SAM" id="Phobius"/>
    </source>
</evidence>
<dbReference type="EMBL" id="KV454542">
    <property type="protein sequence ID" value="ODV66650.1"/>
    <property type="molecule type" value="Genomic_DNA"/>
</dbReference>
<protein>
    <recommendedName>
        <fullName evidence="4">RING-type E3 ubiquitin transferase</fullName>
        <ecNumber evidence="4">2.3.2.27</ecNumber>
    </recommendedName>
</protein>
<dbReference type="GeneID" id="30997839"/>
<feature type="transmembrane region" description="Helical" evidence="14">
    <location>
        <begin position="957"/>
        <end position="977"/>
    </location>
</feature>
<keyword evidence="8" id="KW-0863">Zinc-finger</keyword>
<evidence type="ECO:0000256" key="5">
    <source>
        <dbReference type="ARBA" id="ARBA00022679"/>
    </source>
</evidence>
<feature type="transmembrane region" description="Helical" evidence="14">
    <location>
        <begin position="1080"/>
        <end position="1101"/>
    </location>
</feature>
<keyword evidence="10" id="KW-0862">Zinc</keyword>